<feature type="domain" description="OmpR/PhoB-type" evidence="3">
    <location>
        <begin position="117"/>
        <end position="150"/>
    </location>
</feature>
<dbReference type="Pfam" id="PF00486">
    <property type="entry name" value="Trans_reg_C"/>
    <property type="match status" value="1"/>
</dbReference>
<dbReference type="CDD" id="cd00383">
    <property type="entry name" value="trans_reg_C"/>
    <property type="match status" value="1"/>
</dbReference>
<evidence type="ECO:0000259" key="3">
    <source>
        <dbReference type="Pfam" id="PF00486"/>
    </source>
</evidence>
<comment type="caution">
    <text evidence="4">The sequence shown here is derived from an EMBL/GenBank/DDBJ whole genome shotgun (WGS) entry which is preliminary data.</text>
</comment>
<evidence type="ECO:0000256" key="2">
    <source>
        <dbReference type="SAM" id="MobiDB-lite"/>
    </source>
</evidence>
<keyword evidence="5" id="KW-1185">Reference proteome</keyword>
<dbReference type="SUPFAM" id="SSF46894">
    <property type="entry name" value="C-terminal effector domain of the bipartite response regulators"/>
    <property type="match status" value="1"/>
</dbReference>
<evidence type="ECO:0000256" key="1">
    <source>
        <dbReference type="ARBA" id="ARBA00023125"/>
    </source>
</evidence>
<dbReference type="InterPro" id="IPR016032">
    <property type="entry name" value="Sig_transdc_resp-reg_C-effctor"/>
</dbReference>
<sequence length="206" mass="22114">MTVALPSPAPVPTLHPAPRRLRLASEEEPSRPASDGASPLVAYLVLLPEDTDPVALFARTGLRPHIRSVDLDDIPNPSLDVLGSLRVGDNSPVRSGPYPSEGPVRIDTGRHVAELDGAELDLTYMEFALLARLVERPEQVHSREQLVRHVSIPAGSTRVRSAHPRGWSPGTKADSAALTEDGPPSPRGDGQASYRSTHTAFVKGRP</sequence>
<dbReference type="InterPro" id="IPR001867">
    <property type="entry name" value="OmpR/PhoB-type_DNA-bd"/>
</dbReference>
<dbReference type="EMBL" id="JANFNG010000005">
    <property type="protein sequence ID" value="MCQ4080840.1"/>
    <property type="molecule type" value="Genomic_DNA"/>
</dbReference>
<name>A0ABT1PWC7_9ACTN</name>
<feature type="region of interest" description="Disordered" evidence="2">
    <location>
        <begin position="157"/>
        <end position="206"/>
    </location>
</feature>
<dbReference type="Gene3D" id="1.10.10.10">
    <property type="entry name" value="Winged helix-like DNA-binding domain superfamily/Winged helix DNA-binding domain"/>
    <property type="match status" value="1"/>
</dbReference>
<accession>A0ABT1PWC7</accession>
<gene>
    <name evidence="4" type="ORF">NGB36_09550</name>
</gene>
<keyword evidence="1" id="KW-0238">DNA-binding</keyword>
<dbReference type="Proteomes" id="UP001057702">
    <property type="component" value="Unassembled WGS sequence"/>
</dbReference>
<reference evidence="4" key="1">
    <citation type="submission" date="2022-06" db="EMBL/GenBank/DDBJ databases">
        <title>Draft genome sequence of Streptomyces sp. RB6PN25 isolated from peat swamp forest in Thailand.</title>
        <authorList>
            <person name="Duangmal K."/>
            <person name="Klaysubun C."/>
        </authorList>
    </citation>
    <scope>NUCLEOTIDE SEQUENCE</scope>
    <source>
        <strain evidence="4">RB6PN25</strain>
    </source>
</reference>
<proteinExistence type="predicted"/>
<evidence type="ECO:0000313" key="4">
    <source>
        <dbReference type="EMBL" id="MCQ4080840.1"/>
    </source>
</evidence>
<dbReference type="RefSeq" id="WP_255919750.1">
    <property type="nucleotide sequence ID" value="NZ_JANFNG010000005.1"/>
</dbReference>
<feature type="region of interest" description="Disordered" evidence="2">
    <location>
        <begin position="1"/>
        <end position="36"/>
    </location>
</feature>
<evidence type="ECO:0000313" key="5">
    <source>
        <dbReference type="Proteomes" id="UP001057702"/>
    </source>
</evidence>
<organism evidence="4 5">
    <name type="scientific">Streptomyces humicola</name>
    <dbReference type="NCBI Taxonomy" id="2953240"/>
    <lineage>
        <taxon>Bacteria</taxon>
        <taxon>Bacillati</taxon>
        <taxon>Actinomycetota</taxon>
        <taxon>Actinomycetes</taxon>
        <taxon>Kitasatosporales</taxon>
        <taxon>Streptomycetaceae</taxon>
        <taxon>Streptomyces</taxon>
    </lineage>
</organism>
<dbReference type="InterPro" id="IPR036388">
    <property type="entry name" value="WH-like_DNA-bd_sf"/>
</dbReference>
<protein>
    <submittedName>
        <fullName evidence="4">Winged helix-turn-helix domain-containing protein</fullName>
    </submittedName>
</protein>